<proteinExistence type="predicted"/>
<keyword evidence="2" id="KW-1185">Reference proteome</keyword>
<gene>
    <name evidence="1" type="ORF">FGF68_04245</name>
</gene>
<reference evidence="1 2" key="1">
    <citation type="submission" date="2019-05" db="EMBL/GenBank/DDBJ databases">
        <title>Draft Whole-Genome sequence of the green sulfur bacterium Prosthecochloris vibrioformis DSM 260.</title>
        <authorList>
            <person name="Meyer T.E."/>
            <person name="Kyndt J.A."/>
        </authorList>
    </citation>
    <scope>NUCLEOTIDE SEQUENCE [LARGE SCALE GENOMIC DNA]</scope>
    <source>
        <strain evidence="1 2">DSM 260</strain>
    </source>
</reference>
<accession>A0A5C4S2B3</accession>
<name>A0A5C4S2B3_PROVB</name>
<dbReference type="Proteomes" id="UP000309544">
    <property type="component" value="Unassembled WGS sequence"/>
</dbReference>
<evidence type="ECO:0000313" key="2">
    <source>
        <dbReference type="Proteomes" id="UP000309544"/>
    </source>
</evidence>
<dbReference type="EMBL" id="VDCI01000002">
    <property type="protein sequence ID" value="TNJ37465.1"/>
    <property type="molecule type" value="Genomic_DNA"/>
</dbReference>
<dbReference type="AlphaFoldDB" id="A0A5C4S2B3"/>
<comment type="caution">
    <text evidence="1">The sequence shown here is derived from an EMBL/GenBank/DDBJ whole genome shotgun (WGS) entry which is preliminary data.</text>
</comment>
<organism evidence="1 2">
    <name type="scientific">Prosthecochloris vibrioformis</name>
    <name type="common">Chlorobium vibrioforme</name>
    <dbReference type="NCBI Taxonomy" id="1098"/>
    <lineage>
        <taxon>Bacteria</taxon>
        <taxon>Pseudomonadati</taxon>
        <taxon>Chlorobiota</taxon>
        <taxon>Chlorobiia</taxon>
        <taxon>Chlorobiales</taxon>
        <taxon>Chlorobiaceae</taxon>
        <taxon>Prosthecochloris</taxon>
    </lineage>
</organism>
<sequence>MGIGLGNPYNSLGLQATFVSIDLTEWEEYSMSLHLHRQLECGCGVAVGVENIMLTEGGDSESSHYIVFSQVLQGDDYENGNGASKLHYSIGAGTNRYGQKSDADVEAGKSRYGTYVFGNISYELFNEFNAILDWNGINLNAGISKTFFVSNVPLGVSLGLADLTDNSGDQVRFIFGIGTGFKL</sequence>
<evidence type="ECO:0000313" key="1">
    <source>
        <dbReference type="EMBL" id="TNJ37465.1"/>
    </source>
</evidence>
<protein>
    <submittedName>
        <fullName evidence="1">Uncharacterized protein</fullName>
    </submittedName>
</protein>